<gene>
    <name evidence="1" type="ORF">DXT76_08080</name>
</gene>
<evidence type="ECO:0000313" key="1">
    <source>
        <dbReference type="EMBL" id="RDY71395.1"/>
    </source>
</evidence>
<protein>
    <submittedName>
        <fullName evidence="1">Uncharacterized protein</fullName>
    </submittedName>
</protein>
<dbReference type="Proteomes" id="UP000257032">
    <property type="component" value="Unassembled WGS sequence"/>
</dbReference>
<dbReference type="EMBL" id="QTLC01000031">
    <property type="protein sequence ID" value="RDY71395.1"/>
    <property type="molecule type" value="Genomic_DNA"/>
</dbReference>
<name>A0A3D8VQ02_9BACI</name>
<organism evidence="1 2">
    <name type="scientific">Halobacillus trueperi</name>
    <dbReference type="NCBI Taxonomy" id="156205"/>
    <lineage>
        <taxon>Bacteria</taxon>
        <taxon>Bacillati</taxon>
        <taxon>Bacillota</taxon>
        <taxon>Bacilli</taxon>
        <taxon>Bacillales</taxon>
        <taxon>Bacillaceae</taxon>
        <taxon>Halobacillus</taxon>
    </lineage>
</organism>
<evidence type="ECO:0000313" key="2">
    <source>
        <dbReference type="Proteomes" id="UP000257032"/>
    </source>
</evidence>
<sequence length="72" mass="8315">MVKFILFIQKVVVRLLSMNGCLQITAIKNGRHFSFEIILTKKKRIPLNWRAIPISVGSGDDHEKRKVIHESD</sequence>
<proteinExistence type="predicted"/>
<dbReference type="AlphaFoldDB" id="A0A3D8VQ02"/>
<reference evidence="1 2" key="1">
    <citation type="submission" date="2018-08" db="EMBL/GenBank/DDBJ databases">
        <title>Genome sequence of strict halophilic Halobacillus trueperi SS1 isolated from Lunsu, a salty water body of North West Himalayas.</title>
        <authorList>
            <person name="Gupta S."/>
            <person name="Sharma P."/>
            <person name="Dev K."/>
            <person name="Baumler D."/>
            <person name="Sourirajan A."/>
        </authorList>
    </citation>
    <scope>NUCLEOTIDE SEQUENCE [LARGE SCALE GENOMIC DNA]</scope>
    <source>
        <strain evidence="1 2">SS1</strain>
    </source>
</reference>
<accession>A0A3D8VQ02</accession>
<comment type="caution">
    <text evidence="1">The sequence shown here is derived from an EMBL/GenBank/DDBJ whole genome shotgun (WGS) entry which is preliminary data.</text>
</comment>